<reference evidence="8 9" key="1">
    <citation type="submission" date="2020-02" db="EMBL/GenBank/DDBJ databases">
        <title>Ideonella bacterium strain TBM-1.</title>
        <authorList>
            <person name="Chen W.-M."/>
        </authorList>
    </citation>
    <scope>NUCLEOTIDE SEQUENCE [LARGE SCALE GENOMIC DNA]</scope>
    <source>
        <strain evidence="8 9">TBM-1</strain>
    </source>
</reference>
<protein>
    <submittedName>
        <fullName evidence="8">Cytochrome B</fullName>
    </submittedName>
</protein>
<evidence type="ECO:0000256" key="4">
    <source>
        <dbReference type="ARBA" id="ARBA00022989"/>
    </source>
</evidence>
<evidence type="ECO:0000256" key="2">
    <source>
        <dbReference type="ARBA" id="ARBA00022475"/>
    </source>
</evidence>
<comment type="caution">
    <text evidence="8">The sequence shown here is derived from an EMBL/GenBank/DDBJ whole genome shotgun (WGS) entry which is preliminary data.</text>
</comment>
<evidence type="ECO:0000259" key="7">
    <source>
        <dbReference type="Pfam" id="PF01292"/>
    </source>
</evidence>
<gene>
    <name evidence="8" type="ORF">G3A44_07215</name>
</gene>
<feature type="domain" description="Cytochrome b561 bacterial/Ni-hydrogenase" evidence="7">
    <location>
        <begin position="13"/>
        <end position="174"/>
    </location>
</feature>
<organism evidence="8 9">
    <name type="scientific">Ideonella livida</name>
    <dbReference type="NCBI Taxonomy" id="2707176"/>
    <lineage>
        <taxon>Bacteria</taxon>
        <taxon>Pseudomonadati</taxon>
        <taxon>Pseudomonadota</taxon>
        <taxon>Betaproteobacteria</taxon>
        <taxon>Burkholderiales</taxon>
        <taxon>Sphaerotilaceae</taxon>
        <taxon>Ideonella</taxon>
    </lineage>
</organism>
<keyword evidence="2" id="KW-1003">Cell membrane</keyword>
<evidence type="ECO:0000313" key="8">
    <source>
        <dbReference type="EMBL" id="NDY90983.1"/>
    </source>
</evidence>
<dbReference type="InterPro" id="IPR051542">
    <property type="entry name" value="Hydrogenase_cytochrome"/>
</dbReference>
<sequence length="231" mass="24782">MSRPPPSTRTPLVWDLPVRLIHALTALCFAGAWLSAESERWHLLHITLGYTVGGLVAFRLVWGWVGSPAARFRHFVRGPAAVTRYLRSLLHGRPEHHDGHNPAGGWAVLGLLTGLAVTVALGWATEMEWLPAALEEAHEATAAAVLTLVGVHLLGVASGSWAHGENLARAMVTGRKRAAQALATPHRPLAALLLCAVLGFWAWQWQSAPQAPAGLQAAGTHGHAEDDHEDD</sequence>
<dbReference type="SUPFAM" id="SSF81342">
    <property type="entry name" value="Transmembrane di-heme cytochromes"/>
    <property type="match status" value="1"/>
</dbReference>
<dbReference type="GO" id="GO:0022904">
    <property type="term" value="P:respiratory electron transport chain"/>
    <property type="evidence" value="ECO:0007669"/>
    <property type="project" value="InterPro"/>
</dbReference>
<keyword evidence="9" id="KW-1185">Reference proteome</keyword>
<dbReference type="Gene3D" id="1.20.950.20">
    <property type="entry name" value="Transmembrane di-heme cytochromes, Chain C"/>
    <property type="match status" value="1"/>
</dbReference>
<evidence type="ECO:0000313" key="9">
    <source>
        <dbReference type="Proteomes" id="UP000484255"/>
    </source>
</evidence>
<evidence type="ECO:0000256" key="5">
    <source>
        <dbReference type="ARBA" id="ARBA00023136"/>
    </source>
</evidence>
<dbReference type="PANTHER" id="PTHR30485:SF2">
    <property type="entry name" value="BLL0597 PROTEIN"/>
    <property type="match status" value="1"/>
</dbReference>
<evidence type="ECO:0000256" key="6">
    <source>
        <dbReference type="SAM" id="Phobius"/>
    </source>
</evidence>
<comment type="subcellular location">
    <subcellularLocation>
        <location evidence="1">Cell membrane</location>
        <topology evidence="1">Multi-pass membrane protein</topology>
    </subcellularLocation>
</comment>
<evidence type="ECO:0000256" key="3">
    <source>
        <dbReference type="ARBA" id="ARBA00022692"/>
    </source>
</evidence>
<evidence type="ECO:0000256" key="1">
    <source>
        <dbReference type="ARBA" id="ARBA00004651"/>
    </source>
</evidence>
<keyword evidence="5 6" id="KW-0472">Membrane</keyword>
<feature type="transmembrane region" description="Helical" evidence="6">
    <location>
        <begin position="12"/>
        <end position="36"/>
    </location>
</feature>
<dbReference type="EMBL" id="JAAGOH010000006">
    <property type="protein sequence ID" value="NDY90983.1"/>
    <property type="molecule type" value="Genomic_DNA"/>
</dbReference>
<dbReference type="InterPro" id="IPR016174">
    <property type="entry name" value="Di-haem_cyt_TM"/>
</dbReference>
<dbReference type="Proteomes" id="UP000484255">
    <property type="component" value="Unassembled WGS sequence"/>
</dbReference>
<feature type="transmembrane region" description="Helical" evidence="6">
    <location>
        <begin position="42"/>
        <end position="65"/>
    </location>
</feature>
<keyword evidence="3 6" id="KW-0812">Transmembrane</keyword>
<dbReference type="PANTHER" id="PTHR30485">
    <property type="entry name" value="NI/FE-HYDROGENASE 1 B-TYPE CYTOCHROME SUBUNIT"/>
    <property type="match status" value="1"/>
</dbReference>
<dbReference type="GO" id="GO:0005886">
    <property type="term" value="C:plasma membrane"/>
    <property type="evidence" value="ECO:0007669"/>
    <property type="project" value="UniProtKB-SubCell"/>
</dbReference>
<name>A0A7C9TJI6_9BURK</name>
<dbReference type="RefSeq" id="WP_163456837.1">
    <property type="nucleotide sequence ID" value="NZ_JAAGOH010000006.1"/>
</dbReference>
<dbReference type="GO" id="GO:0009055">
    <property type="term" value="F:electron transfer activity"/>
    <property type="evidence" value="ECO:0007669"/>
    <property type="project" value="InterPro"/>
</dbReference>
<feature type="transmembrane region" description="Helical" evidence="6">
    <location>
        <begin position="185"/>
        <end position="203"/>
    </location>
</feature>
<feature type="transmembrane region" description="Helical" evidence="6">
    <location>
        <begin position="143"/>
        <end position="164"/>
    </location>
</feature>
<dbReference type="AlphaFoldDB" id="A0A7C9TJI6"/>
<dbReference type="InterPro" id="IPR011577">
    <property type="entry name" value="Cyt_b561_bac/Ni-Hgenase"/>
</dbReference>
<dbReference type="GO" id="GO:0020037">
    <property type="term" value="F:heme binding"/>
    <property type="evidence" value="ECO:0007669"/>
    <property type="project" value="TreeGrafter"/>
</dbReference>
<keyword evidence="4 6" id="KW-1133">Transmembrane helix</keyword>
<feature type="transmembrane region" description="Helical" evidence="6">
    <location>
        <begin position="103"/>
        <end position="123"/>
    </location>
</feature>
<accession>A0A7C9TJI6</accession>
<proteinExistence type="predicted"/>
<dbReference type="Pfam" id="PF01292">
    <property type="entry name" value="Ni_hydr_CYTB"/>
    <property type="match status" value="1"/>
</dbReference>